<dbReference type="AlphaFoldDB" id="A0A151B629"/>
<dbReference type="InterPro" id="IPR023710">
    <property type="entry name" value="Phosphatase_YcdX_put"/>
</dbReference>
<dbReference type="InterPro" id="IPR004013">
    <property type="entry name" value="PHP_dom"/>
</dbReference>
<dbReference type="GO" id="GO:0016791">
    <property type="term" value="F:phosphatase activity"/>
    <property type="evidence" value="ECO:0007669"/>
    <property type="project" value="UniProtKB-UniRule"/>
</dbReference>
<dbReference type="RefSeq" id="WP_066822300.1">
    <property type="nucleotide sequence ID" value="NZ_LTBA01000003.1"/>
</dbReference>
<feature type="binding site" evidence="4">
    <location>
        <position position="74"/>
    </location>
    <ligand>
        <name>Zn(2+)</name>
        <dbReference type="ChEBI" id="CHEBI:29105"/>
        <label>3</label>
    </ligand>
</feature>
<dbReference type="Proteomes" id="UP000075531">
    <property type="component" value="Unassembled WGS sequence"/>
</dbReference>
<dbReference type="GO" id="GO:0005829">
    <property type="term" value="C:cytosol"/>
    <property type="evidence" value="ECO:0007669"/>
    <property type="project" value="TreeGrafter"/>
</dbReference>
<dbReference type="SUPFAM" id="SSF89550">
    <property type="entry name" value="PHP domain-like"/>
    <property type="match status" value="1"/>
</dbReference>
<keyword evidence="3 4" id="KW-0862">Zinc</keyword>
<evidence type="ECO:0000259" key="5">
    <source>
        <dbReference type="SMART" id="SM00481"/>
    </source>
</evidence>
<organism evidence="6 7">
    <name type="scientific">Clostridium tepidiprofundi DSM 19306</name>
    <dbReference type="NCBI Taxonomy" id="1121338"/>
    <lineage>
        <taxon>Bacteria</taxon>
        <taxon>Bacillati</taxon>
        <taxon>Bacillota</taxon>
        <taxon>Clostridia</taxon>
        <taxon>Eubacteriales</taxon>
        <taxon>Clostridiaceae</taxon>
        <taxon>Clostridium</taxon>
    </lineage>
</organism>
<comment type="similarity">
    <text evidence="4">Belongs to the PHP family.</text>
</comment>
<dbReference type="InterPro" id="IPR003141">
    <property type="entry name" value="Pol/His_phosphatase_N"/>
</dbReference>
<evidence type="ECO:0000256" key="2">
    <source>
        <dbReference type="ARBA" id="ARBA00022801"/>
    </source>
</evidence>
<dbReference type="Gene3D" id="3.20.20.140">
    <property type="entry name" value="Metal-dependent hydrolases"/>
    <property type="match status" value="1"/>
</dbReference>
<evidence type="ECO:0000256" key="1">
    <source>
        <dbReference type="ARBA" id="ARBA00022723"/>
    </source>
</evidence>
<dbReference type="PATRIC" id="fig|1121338.3.peg.578"/>
<evidence type="ECO:0000256" key="4">
    <source>
        <dbReference type="HAMAP-Rule" id="MF_01561"/>
    </source>
</evidence>
<dbReference type="PANTHER" id="PTHR36928">
    <property type="entry name" value="PHOSPHATASE YCDX-RELATED"/>
    <property type="match status" value="1"/>
</dbReference>
<feature type="domain" description="Polymerase/histidinol phosphatase N-terminal" evidence="5">
    <location>
        <begin position="5"/>
        <end position="79"/>
    </location>
</feature>
<feature type="binding site" evidence="4">
    <location>
        <position position="16"/>
    </location>
    <ligand>
        <name>Zn(2+)</name>
        <dbReference type="ChEBI" id="CHEBI:29105"/>
        <label>2</label>
    </ligand>
</feature>
<sequence>MKFIADLHTHTLVSGHAYSTMMENIREASKKGIEILGVTDHGPSMPGGPHIFYFGNMKVLPREIEGVMVLKGCEANIIDYDGNLDIPKSIQDQLDIMIASLHDVCIKPGSVEENTRAYLKAMDNPNVHIIGHPGNPSFPIDKEAVVKKAKEKDILIEINNSSFVSSRIGSEANCLTIAQLCKKYGVKVIAGSDAHTCFHVGEFGEVIKLLSNIEMPEELIISRSKNEIIEYLKNKGKLKDVVLD</sequence>
<dbReference type="NCBIfam" id="NF006702">
    <property type="entry name" value="PRK09248.1"/>
    <property type="match status" value="1"/>
</dbReference>
<evidence type="ECO:0000313" key="7">
    <source>
        <dbReference type="Proteomes" id="UP000075531"/>
    </source>
</evidence>
<dbReference type="HAMAP" id="MF_01561">
    <property type="entry name" value="YcdX_phosphat"/>
    <property type="match status" value="1"/>
</dbReference>
<name>A0A151B629_9CLOT</name>
<dbReference type="OrthoDB" id="9808747at2"/>
<feature type="binding site" evidence="4">
    <location>
        <position position="8"/>
    </location>
    <ligand>
        <name>Zn(2+)</name>
        <dbReference type="ChEBI" id="CHEBI:29105"/>
        <label>1</label>
    </ligand>
</feature>
<feature type="binding site" evidence="4">
    <location>
        <position position="10"/>
    </location>
    <ligand>
        <name>Zn(2+)</name>
        <dbReference type="ChEBI" id="CHEBI:29105"/>
        <label>1</label>
    </ligand>
</feature>
<evidence type="ECO:0000256" key="3">
    <source>
        <dbReference type="ARBA" id="ARBA00022833"/>
    </source>
</evidence>
<reference evidence="6 7" key="1">
    <citation type="submission" date="2016-02" db="EMBL/GenBank/DDBJ databases">
        <title>Genome sequence of Clostridium tepidiprofundi DSM 19306.</title>
        <authorList>
            <person name="Poehlein A."/>
            <person name="Daniel R."/>
        </authorList>
    </citation>
    <scope>NUCLEOTIDE SEQUENCE [LARGE SCALE GENOMIC DNA]</scope>
    <source>
        <strain evidence="6 7">DSM 19306</strain>
    </source>
</reference>
<dbReference type="InterPro" id="IPR050243">
    <property type="entry name" value="PHP_phosphatase"/>
</dbReference>
<feature type="binding site" evidence="4">
    <location>
        <position position="132"/>
    </location>
    <ligand>
        <name>Zn(2+)</name>
        <dbReference type="ChEBI" id="CHEBI:29105"/>
        <label>3</label>
    </ligand>
</feature>
<dbReference type="EC" id="3.1.3.-" evidence="6"/>
<comment type="cofactor">
    <cofactor evidence="4">
        <name>Zn(2+)</name>
        <dbReference type="ChEBI" id="CHEBI:29105"/>
    </cofactor>
    <text evidence="4">Binds 3 Zn(2+) ions per subunit.</text>
</comment>
<proteinExistence type="inferred from homology"/>
<dbReference type="GO" id="GO:0008270">
    <property type="term" value="F:zinc ion binding"/>
    <property type="evidence" value="ECO:0007669"/>
    <property type="project" value="UniProtKB-UniRule"/>
</dbReference>
<dbReference type="STRING" id="1121338.CLTEP_05710"/>
<keyword evidence="7" id="KW-1185">Reference proteome</keyword>
<keyword evidence="2 4" id="KW-0378">Hydrolase</keyword>
<feature type="binding site" evidence="4">
    <location>
        <position position="102"/>
    </location>
    <ligand>
        <name>Zn(2+)</name>
        <dbReference type="ChEBI" id="CHEBI:29105"/>
        <label>3</label>
    </ligand>
</feature>
<dbReference type="EMBL" id="LTBA01000003">
    <property type="protein sequence ID" value="KYH35395.1"/>
    <property type="molecule type" value="Genomic_DNA"/>
</dbReference>
<dbReference type="Pfam" id="PF13263">
    <property type="entry name" value="PHP_C"/>
    <property type="match status" value="1"/>
</dbReference>
<gene>
    <name evidence="6" type="primary">ycdX</name>
    <name evidence="6" type="ORF">CLTEP_05710</name>
</gene>
<dbReference type="Pfam" id="PF02811">
    <property type="entry name" value="PHP"/>
    <property type="match status" value="1"/>
</dbReference>
<accession>A0A151B629</accession>
<dbReference type="SMART" id="SM00481">
    <property type="entry name" value="POLIIIAc"/>
    <property type="match status" value="1"/>
</dbReference>
<comment type="caution">
    <text evidence="6">The sequence shown here is derived from an EMBL/GenBank/DDBJ whole genome shotgun (WGS) entry which is preliminary data.</text>
</comment>
<dbReference type="CDD" id="cd07437">
    <property type="entry name" value="PHP_HisPPase_Ycdx_like"/>
    <property type="match status" value="1"/>
</dbReference>
<feature type="binding site" evidence="4">
    <location>
        <position position="195"/>
    </location>
    <ligand>
        <name>Zn(2+)</name>
        <dbReference type="ChEBI" id="CHEBI:29105"/>
        <label>2</label>
    </ligand>
</feature>
<protein>
    <submittedName>
        <fullName evidence="6">Putative phosphatase YcdX</fullName>
        <ecNumber evidence="6">3.1.3.-</ecNumber>
    </submittedName>
</protein>
<keyword evidence="1 4" id="KW-0479">Metal-binding</keyword>
<evidence type="ECO:0000313" key="6">
    <source>
        <dbReference type="EMBL" id="KYH35395.1"/>
    </source>
</evidence>
<feature type="binding site" evidence="4">
    <location>
        <position position="74"/>
    </location>
    <ligand>
        <name>Zn(2+)</name>
        <dbReference type="ChEBI" id="CHEBI:29105"/>
        <label>1</label>
    </ligand>
</feature>
<feature type="binding site" evidence="4">
    <location>
        <position position="193"/>
    </location>
    <ligand>
        <name>Zn(2+)</name>
        <dbReference type="ChEBI" id="CHEBI:29105"/>
        <label>1</label>
    </ligand>
</feature>
<dbReference type="PANTHER" id="PTHR36928:SF1">
    <property type="entry name" value="PHOSPHATASE YCDX-RELATED"/>
    <property type="match status" value="1"/>
</dbReference>
<feature type="binding site" evidence="4">
    <location>
        <position position="41"/>
    </location>
    <ligand>
        <name>Zn(2+)</name>
        <dbReference type="ChEBI" id="CHEBI:29105"/>
        <label>2</label>
    </ligand>
</feature>
<dbReference type="InterPro" id="IPR016195">
    <property type="entry name" value="Pol/histidinol_Pase-like"/>
</dbReference>